<keyword evidence="2" id="KW-1185">Reference proteome</keyword>
<name>A0A6A6XD28_9PLEO</name>
<dbReference type="AlphaFoldDB" id="A0A6A6XD28"/>
<sequence>MVQPLIPTLDNFMANTTRMMNIANDLLSEDIVSENSFPFEMDLNSASLYLSQWLTQESPYSEFCMAGLMLSRDFVGMISPTAFNQPAQNLRALVHLTTIAYEGREVHEYRGHSVEDIRRLRDHAGTQISSSLDQQLRKVQRMIAEKKTIDLKGLFVLILKKADGFQERADTMIQILNHYLIYIGKAIGLLDDTCDEKSLLRRWQSEWTNREAFGWKITKEPDTSIPDPSLGPCPGPYNDFTDAPDQAIQFPEHPTFDLETGISTSYSTLCVSCHLPALLDPRDTCISCDPTWFTDFWSWTLRRDEPPPGAGEYELGIYTQGFIEPGGVTPAQGSKKKKPPQEILAEINGQPWCVKRWTGDDEKNEFNNI</sequence>
<dbReference type="EMBL" id="MU001894">
    <property type="protein sequence ID" value="KAF2794342.1"/>
    <property type="molecule type" value="Genomic_DNA"/>
</dbReference>
<reference evidence="1" key="1">
    <citation type="journal article" date="2020" name="Stud. Mycol.">
        <title>101 Dothideomycetes genomes: a test case for predicting lifestyles and emergence of pathogens.</title>
        <authorList>
            <person name="Haridas S."/>
            <person name="Albert R."/>
            <person name="Binder M."/>
            <person name="Bloem J."/>
            <person name="Labutti K."/>
            <person name="Salamov A."/>
            <person name="Andreopoulos B."/>
            <person name="Baker S."/>
            <person name="Barry K."/>
            <person name="Bills G."/>
            <person name="Bluhm B."/>
            <person name="Cannon C."/>
            <person name="Castanera R."/>
            <person name="Culley D."/>
            <person name="Daum C."/>
            <person name="Ezra D."/>
            <person name="Gonzalez J."/>
            <person name="Henrissat B."/>
            <person name="Kuo A."/>
            <person name="Liang C."/>
            <person name="Lipzen A."/>
            <person name="Lutzoni F."/>
            <person name="Magnuson J."/>
            <person name="Mondo S."/>
            <person name="Nolan M."/>
            <person name="Ohm R."/>
            <person name="Pangilinan J."/>
            <person name="Park H.-J."/>
            <person name="Ramirez L."/>
            <person name="Alfaro M."/>
            <person name="Sun H."/>
            <person name="Tritt A."/>
            <person name="Yoshinaga Y."/>
            <person name="Zwiers L.-H."/>
            <person name="Turgeon B."/>
            <person name="Goodwin S."/>
            <person name="Spatafora J."/>
            <person name="Crous P."/>
            <person name="Grigoriev I."/>
        </authorList>
    </citation>
    <scope>NUCLEOTIDE SEQUENCE</scope>
    <source>
        <strain evidence="1">CBS 109.77</strain>
    </source>
</reference>
<evidence type="ECO:0000313" key="1">
    <source>
        <dbReference type="EMBL" id="KAF2794342.1"/>
    </source>
</evidence>
<organism evidence="1 2">
    <name type="scientific">Melanomma pulvis-pyrius CBS 109.77</name>
    <dbReference type="NCBI Taxonomy" id="1314802"/>
    <lineage>
        <taxon>Eukaryota</taxon>
        <taxon>Fungi</taxon>
        <taxon>Dikarya</taxon>
        <taxon>Ascomycota</taxon>
        <taxon>Pezizomycotina</taxon>
        <taxon>Dothideomycetes</taxon>
        <taxon>Pleosporomycetidae</taxon>
        <taxon>Pleosporales</taxon>
        <taxon>Melanommataceae</taxon>
        <taxon>Melanomma</taxon>
    </lineage>
</organism>
<evidence type="ECO:0000313" key="2">
    <source>
        <dbReference type="Proteomes" id="UP000799757"/>
    </source>
</evidence>
<protein>
    <submittedName>
        <fullName evidence="1">Uncharacterized protein</fullName>
    </submittedName>
</protein>
<proteinExistence type="predicted"/>
<accession>A0A6A6XD28</accession>
<gene>
    <name evidence="1" type="ORF">K505DRAFT_384142</name>
</gene>
<dbReference type="Proteomes" id="UP000799757">
    <property type="component" value="Unassembled WGS sequence"/>
</dbReference>